<keyword evidence="4" id="KW-0274">FAD</keyword>
<evidence type="ECO:0000259" key="7">
    <source>
        <dbReference type="Pfam" id="PF01266"/>
    </source>
</evidence>
<dbReference type="InterPro" id="IPR006076">
    <property type="entry name" value="FAD-dep_OxRdtase"/>
</dbReference>
<dbReference type="PROSITE" id="PS00978">
    <property type="entry name" value="FAD_G3PDH_2"/>
    <property type="match status" value="1"/>
</dbReference>
<name>A0A239G5Z5_9SPHN</name>
<dbReference type="SUPFAM" id="SSF51905">
    <property type="entry name" value="FAD/NAD(P)-binding domain"/>
    <property type="match status" value="1"/>
</dbReference>
<accession>A0A239G5Z5</accession>
<evidence type="ECO:0000259" key="8">
    <source>
        <dbReference type="Pfam" id="PF16901"/>
    </source>
</evidence>
<dbReference type="AlphaFoldDB" id="A0A239G5Z5"/>
<organism evidence="9 10">
    <name type="scientific">Sphingopyxis indica</name>
    <dbReference type="NCBI Taxonomy" id="436663"/>
    <lineage>
        <taxon>Bacteria</taxon>
        <taxon>Pseudomonadati</taxon>
        <taxon>Pseudomonadota</taxon>
        <taxon>Alphaproteobacteria</taxon>
        <taxon>Sphingomonadales</taxon>
        <taxon>Sphingomonadaceae</taxon>
        <taxon>Sphingopyxis</taxon>
    </lineage>
</organism>
<dbReference type="InterPro" id="IPR000447">
    <property type="entry name" value="G3P_DH_FAD-dep"/>
</dbReference>
<evidence type="ECO:0000256" key="6">
    <source>
        <dbReference type="RuleBase" id="RU361217"/>
    </source>
</evidence>
<dbReference type="GO" id="GO:0046168">
    <property type="term" value="P:glycerol-3-phosphate catabolic process"/>
    <property type="evidence" value="ECO:0007669"/>
    <property type="project" value="TreeGrafter"/>
</dbReference>
<dbReference type="Gene3D" id="3.30.9.10">
    <property type="entry name" value="D-Amino Acid Oxidase, subunit A, domain 2"/>
    <property type="match status" value="1"/>
</dbReference>
<evidence type="ECO:0000256" key="2">
    <source>
        <dbReference type="ARBA" id="ARBA00007330"/>
    </source>
</evidence>
<dbReference type="GO" id="GO:0009331">
    <property type="term" value="C:glycerol-3-phosphate dehydrogenase (FAD) complex"/>
    <property type="evidence" value="ECO:0007669"/>
    <property type="project" value="UniProtKB-UniRule"/>
</dbReference>
<comment type="cofactor">
    <cofactor evidence="1 6">
        <name>FAD</name>
        <dbReference type="ChEBI" id="CHEBI:57692"/>
    </cofactor>
</comment>
<evidence type="ECO:0000256" key="4">
    <source>
        <dbReference type="ARBA" id="ARBA00022827"/>
    </source>
</evidence>
<sequence length="516" mass="56367">MAEPMTAPPPPYDVIVIGGGVNGAGVARDAAGRGARVLLVEAGDLAQGTSSASTKLIHGGLRYLEHYEFTLVREALKEREVLWGIAPHIVRPMRFVLPYRDGLRPRWLLRLGLFLYDHIGGRKMLPATRSIDLRKHPAGAPLETRYVRGFEYSDGWVDDARLVLLNARDAADRGARIRTRTRAEAMRVEKGLWVVEATGANGRSYSFTGRSLVNAAGPAVLDVQRLASAPPDFGMRLVRGSHIVVRKLFDHDYAYFFQLPDGRIFFAIPYERDFTLIGTTDADHQGSLADIQASAGEIAYLCEGANQYFRAAITPADVVWTYSGVRPLIEDGSGRPEAATRGYRIDLDSDEGAPLLTIYGGKITSYRHVAEEAVDALAEVVPALKGKRWTGASPLPGGDFPADGAATLKAEYRLAHPFLPAATIDRIVKAYGTDARRWLGGAQDWDALGGEIAHGLSAAEVEWMATREWAQTTDDILWRRSKLGLHFSDADVERLAECLGAITAKPAPPEKSSPRT</sequence>
<evidence type="ECO:0000313" key="9">
    <source>
        <dbReference type="EMBL" id="SNS64559.1"/>
    </source>
</evidence>
<dbReference type="PROSITE" id="PS00977">
    <property type="entry name" value="FAD_G3PDH_1"/>
    <property type="match status" value="1"/>
</dbReference>
<reference evidence="9 10" key="1">
    <citation type="submission" date="2017-06" db="EMBL/GenBank/DDBJ databases">
        <authorList>
            <person name="Kim H.J."/>
            <person name="Triplett B.A."/>
        </authorList>
    </citation>
    <scope>NUCLEOTIDE SEQUENCE [LARGE SCALE GENOMIC DNA]</scope>
    <source>
        <strain evidence="9 10">DS15</strain>
    </source>
</reference>
<dbReference type="PANTHER" id="PTHR11985:SF15">
    <property type="entry name" value="GLYCEROL-3-PHOSPHATE DEHYDROGENASE, MITOCHONDRIAL"/>
    <property type="match status" value="1"/>
</dbReference>
<dbReference type="Proteomes" id="UP000198339">
    <property type="component" value="Unassembled WGS sequence"/>
</dbReference>
<feature type="domain" description="FAD dependent oxidoreductase" evidence="7">
    <location>
        <begin position="13"/>
        <end position="333"/>
    </location>
</feature>
<dbReference type="EMBL" id="FZPA01000003">
    <property type="protein sequence ID" value="SNS64559.1"/>
    <property type="molecule type" value="Genomic_DNA"/>
</dbReference>
<comment type="catalytic activity">
    <reaction evidence="6">
        <text>a quinone + sn-glycerol 3-phosphate = dihydroxyacetone phosphate + a quinol</text>
        <dbReference type="Rhea" id="RHEA:18977"/>
        <dbReference type="ChEBI" id="CHEBI:24646"/>
        <dbReference type="ChEBI" id="CHEBI:57597"/>
        <dbReference type="ChEBI" id="CHEBI:57642"/>
        <dbReference type="ChEBI" id="CHEBI:132124"/>
        <dbReference type="EC" id="1.1.5.3"/>
    </reaction>
</comment>
<dbReference type="InterPro" id="IPR031656">
    <property type="entry name" value="DAO_C"/>
</dbReference>
<keyword evidence="3 6" id="KW-0285">Flavoprotein</keyword>
<proteinExistence type="inferred from homology"/>
<dbReference type="Gene3D" id="6.10.250.1890">
    <property type="match status" value="1"/>
</dbReference>
<dbReference type="Gene3D" id="1.10.8.870">
    <property type="entry name" value="Alpha-glycerophosphate oxidase, cap domain"/>
    <property type="match status" value="1"/>
</dbReference>
<evidence type="ECO:0000256" key="3">
    <source>
        <dbReference type="ARBA" id="ARBA00022630"/>
    </source>
</evidence>
<evidence type="ECO:0000256" key="5">
    <source>
        <dbReference type="ARBA" id="ARBA00023002"/>
    </source>
</evidence>
<keyword evidence="5 6" id="KW-0560">Oxidoreductase</keyword>
<dbReference type="Pfam" id="PF01266">
    <property type="entry name" value="DAO"/>
    <property type="match status" value="1"/>
</dbReference>
<keyword evidence="10" id="KW-1185">Reference proteome</keyword>
<feature type="domain" description="Alpha-glycerophosphate oxidase C-terminal" evidence="8">
    <location>
        <begin position="390"/>
        <end position="498"/>
    </location>
</feature>
<dbReference type="NCBIfam" id="NF009906">
    <property type="entry name" value="PRK13369.1"/>
    <property type="match status" value="1"/>
</dbReference>
<dbReference type="Gene3D" id="3.50.50.60">
    <property type="entry name" value="FAD/NAD(P)-binding domain"/>
    <property type="match status" value="1"/>
</dbReference>
<dbReference type="InterPro" id="IPR036188">
    <property type="entry name" value="FAD/NAD-bd_sf"/>
</dbReference>
<dbReference type="InterPro" id="IPR038299">
    <property type="entry name" value="DAO_C_sf"/>
</dbReference>
<gene>
    <name evidence="9" type="ORF">SAMN06295955_10338</name>
</gene>
<dbReference type="PANTHER" id="PTHR11985">
    <property type="entry name" value="GLYCEROL-3-PHOSPHATE DEHYDROGENASE"/>
    <property type="match status" value="1"/>
</dbReference>
<dbReference type="EC" id="1.1.5.3" evidence="6"/>
<dbReference type="PRINTS" id="PR01001">
    <property type="entry name" value="FADG3PDH"/>
</dbReference>
<dbReference type="NCBIfam" id="NF008899">
    <property type="entry name" value="PRK12266.1"/>
    <property type="match status" value="1"/>
</dbReference>
<dbReference type="GO" id="GO:0004368">
    <property type="term" value="F:glycerol-3-phosphate dehydrogenase (quinone) activity"/>
    <property type="evidence" value="ECO:0007669"/>
    <property type="project" value="UniProtKB-EC"/>
</dbReference>
<evidence type="ECO:0000256" key="1">
    <source>
        <dbReference type="ARBA" id="ARBA00001974"/>
    </source>
</evidence>
<evidence type="ECO:0000313" key="10">
    <source>
        <dbReference type="Proteomes" id="UP000198339"/>
    </source>
</evidence>
<comment type="similarity">
    <text evidence="2 6">Belongs to the FAD-dependent glycerol-3-phosphate dehydrogenase family.</text>
</comment>
<protein>
    <recommendedName>
        <fullName evidence="6">Glycerol-3-phosphate dehydrogenase</fullName>
        <ecNumber evidence="6">1.1.5.3</ecNumber>
    </recommendedName>
</protein>
<dbReference type="Pfam" id="PF16901">
    <property type="entry name" value="DAO_C"/>
    <property type="match status" value="1"/>
</dbReference>